<evidence type="ECO:0000259" key="9">
    <source>
        <dbReference type="PROSITE" id="PS51468"/>
    </source>
</evidence>
<evidence type="ECO:0000313" key="11">
    <source>
        <dbReference type="Proteomes" id="UP001347796"/>
    </source>
</evidence>
<feature type="chain" id="PRO_5042930401" evidence="7">
    <location>
        <begin position="20"/>
        <end position="661"/>
    </location>
</feature>
<dbReference type="InterPro" id="IPR013694">
    <property type="entry name" value="VIT"/>
</dbReference>
<comment type="caution">
    <text evidence="10">The sequence shown here is derived from an EMBL/GenBank/DDBJ whole genome shotgun (WGS) entry which is preliminary data.</text>
</comment>
<dbReference type="SUPFAM" id="SSF53300">
    <property type="entry name" value="vWA-like"/>
    <property type="match status" value="1"/>
</dbReference>
<dbReference type="PROSITE" id="PS50234">
    <property type="entry name" value="VWFA"/>
    <property type="match status" value="1"/>
</dbReference>
<dbReference type="InterPro" id="IPR050934">
    <property type="entry name" value="ITIH"/>
</dbReference>
<evidence type="ECO:0000256" key="6">
    <source>
        <dbReference type="ARBA" id="ARBA00023180"/>
    </source>
</evidence>
<evidence type="ECO:0000256" key="4">
    <source>
        <dbReference type="ARBA" id="ARBA00022729"/>
    </source>
</evidence>
<evidence type="ECO:0000259" key="8">
    <source>
        <dbReference type="PROSITE" id="PS50234"/>
    </source>
</evidence>
<evidence type="ECO:0000256" key="7">
    <source>
        <dbReference type="SAM" id="SignalP"/>
    </source>
</evidence>
<name>A0AAN8PD35_PATCE</name>
<dbReference type="PROSITE" id="PS51468">
    <property type="entry name" value="VIT"/>
    <property type="match status" value="1"/>
</dbReference>
<protein>
    <submittedName>
        <fullName evidence="10">Uncharacterized protein</fullName>
    </submittedName>
</protein>
<feature type="domain" description="VWFA" evidence="8">
    <location>
        <begin position="289"/>
        <end position="471"/>
    </location>
</feature>
<dbReference type="Pfam" id="PF08487">
    <property type="entry name" value="VIT"/>
    <property type="match status" value="1"/>
</dbReference>
<evidence type="ECO:0000256" key="3">
    <source>
        <dbReference type="ARBA" id="ARBA00022525"/>
    </source>
</evidence>
<accession>A0AAN8PD35</accession>
<dbReference type="Gene3D" id="3.40.50.410">
    <property type="entry name" value="von Willebrand factor, type A domain"/>
    <property type="match status" value="1"/>
</dbReference>
<keyword evidence="5" id="KW-0646">Protease inhibitor</keyword>
<dbReference type="AlphaFoldDB" id="A0AAN8PD35"/>
<dbReference type="PANTHER" id="PTHR10338:SF108">
    <property type="entry name" value="INTER-ALPHA-TRYPSIN INHIBITOR HEAVY CHAIN H4-LIKE PROTEIN"/>
    <property type="match status" value="1"/>
</dbReference>
<evidence type="ECO:0000256" key="5">
    <source>
        <dbReference type="ARBA" id="ARBA00022900"/>
    </source>
</evidence>
<feature type="domain" description="VIT" evidence="9">
    <location>
        <begin position="33"/>
        <end position="166"/>
    </location>
</feature>
<feature type="signal peptide" evidence="7">
    <location>
        <begin position="1"/>
        <end position="19"/>
    </location>
</feature>
<dbReference type="GO" id="GO:0004867">
    <property type="term" value="F:serine-type endopeptidase inhibitor activity"/>
    <property type="evidence" value="ECO:0007669"/>
    <property type="project" value="UniProtKB-KW"/>
</dbReference>
<comment type="similarity">
    <text evidence="2">Belongs to the ITIH family.</text>
</comment>
<evidence type="ECO:0000313" key="10">
    <source>
        <dbReference type="EMBL" id="KAK6176217.1"/>
    </source>
</evidence>
<dbReference type="GO" id="GO:0005576">
    <property type="term" value="C:extracellular region"/>
    <property type="evidence" value="ECO:0007669"/>
    <property type="project" value="UniProtKB-SubCell"/>
</dbReference>
<dbReference type="SMART" id="SM00327">
    <property type="entry name" value="VWA"/>
    <property type="match status" value="1"/>
</dbReference>
<dbReference type="SMART" id="SM00609">
    <property type="entry name" value="VIT"/>
    <property type="match status" value="1"/>
</dbReference>
<keyword evidence="11" id="KW-1185">Reference proteome</keyword>
<keyword evidence="6" id="KW-0325">Glycoprotein</keyword>
<organism evidence="10 11">
    <name type="scientific">Patella caerulea</name>
    <name type="common">Rayed Mediterranean limpet</name>
    <dbReference type="NCBI Taxonomy" id="87958"/>
    <lineage>
        <taxon>Eukaryota</taxon>
        <taxon>Metazoa</taxon>
        <taxon>Spiralia</taxon>
        <taxon>Lophotrochozoa</taxon>
        <taxon>Mollusca</taxon>
        <taxon>Gastropoda</taxon>
        <taxon>Patellogastropoda</taxon>
        <taxon>Patelloidea</taxon>
        <taxon>Patellidae</taxon>
        <taxon>Patella</taxon>
    </lineage>
</organism>
<dbReference type="Pfam" id="PF13768">
    <property type="entry name" value="VWA_3"/>
    <property type="match status" value="1"/>
</dbReference>
<comment type="subcellular location">
    <subcellularLocation>
        <location evidence="1">Secreted</location>
    </subcellularLocation>
</comment>
<evidence type="ECO:0000256" key="1">
    <source>
        <dbReference type="ARBA" id="ARBA00004613"/>
    </source>
</evidence>
<dbReference type="PANTHER" id="PTHR10338">
    <property type="entry name" value="INTER-ALPHA-TRYPSIN INHIBITOR HEAVY CHAIN FAMILY MEMBER"/>
    <property type="match status" value="1"/>
</dbReference>
<dbReference type="InterPro" id="IPR002035">
    <property type="entry name" value="VWF_A"/>
</dbReference>
<gene>
    <name evidence="10" type="ORF">SNE40_014542</name>
</gene>
<reference evidence="10 11" key="1">
    <citation type="submission" date="2024-01" db="EMBL/GenBank/DDBJ databases">
        <title>The genome of the rayed Mediterranean limpet Patella caerulea (Linnaeus, 1758).</title>
        <authorList>
            <person name="Anh-Thu Weber A."/>
            <person name="Halstead-Nussloch G."/>
        </authorList>
    </citation>
    <scope>NUCLEOTIDE SEQUENCE [LARGE SCALE GENOMIC DNA]</scope>
    <source>
        <strain evidence="10">AATW-2023a</strain>
        <tissue evidence="10">Whole specimen</tissue>
    </source>
</reference>
<sequence>MKKNILFSTLLILIVVVYGHLDLVVFEPSNARKRRSTDDNDVSQLLPNITDMYINSNVYGRFATVDITSNVVNQHAMGLDTTFTVQIPESAFIANFSMIVNNTMYVAKLFAKEEAQKKYDDAKDKGQSAGQVRHASTDPKRGMDIFKVDVNVGSFADATFYLTYQELLERRLGDYQQRIVVQPGQVVNNLTVFASYREEQQFKKFSYLLPNSNVINTASTENAVLSASTDKKSILYKPSVTDQTASGLDGEIVVTYDLLHNTDGGMVIVDNEYFVHYVAPSGLKNLDKTILFIIDISGSMYGKKISQARDAMLEILNKLNTNDFFNILVFDNEVGSWMEAPVLANTQNIDRAKGYVMEYVKPQGSTNINDAMLRGISSLEKSTEVESASRVNAIVLLTDGNPTAGETLPKNIRKNVFFKNNGLASIFCLGFGFDVEFSFLKAMAWENGGFARRIYEDRDAAKQLEDFYLEIKDPVLKDLVIGYGDDVVDLQSTTRRQYDQYYEGSEIIVTGRTLLPNSLPHTEVSIVGISKDGKVDLSLGTSAVKVRDLKGAFTEKLWAYQKIKDLLRIAAIDEKASTATSLALNMSLKYNFVTPLTSLVIIQQDDFSSDSIRDETRVFRKSAISPNGFSAGIFIKPSPIVSGISLSSVYLLLCAIQCCGI</sequence>
<keyword evidence="4 7" id="KW-0732">Signal</keyword>
<dbReference type="InterPro" id="IPR036465">
    <property type="entry name" value="vWFA_dom_sf"/>
</dbReference>
<dbReference type="EMBL" id="JAZGQO010000010">
    <property type="protein sequence ID" value="KAK6176217.1"/>
    <property type="molecule type" value="Genomic_DNA"/>
</dbReference>
<dbReference type="Proteomes" id="UP001347796">
    <property type="component" value="Unassembled WGS sequence"/>
</dbReference>
<evidence type="ECO:0000256" key="2">
    <source>
        <dbReference type="ARBA" id="ARBA00010158"/>
    </source>
</evidence>
<keyword evidence="3" id="KW-0964">Secreted</keyword>
<dbReference type="FunFam" id="3.40.50.410:FF:000013">
    <property type="entry name" value="inter-alpha-trypsin inhibitor heavy chain H2"/>
    <property type="match status" value="1"/>
</dbReference>
<keyword evidence="5" id="KW-0722">Serine protease inhibitor</keyword>
<proteinExistence type="inferred from homology"/>